<dbReference type="Proteomes" id="UP000315689">
    <property type="component" value="Unassembled WGS sequence"/>
</dbReference>
<proteinExistence type="predicted"/>
<evidence type="ECO:0000313" key="6">
    <source>
        <dbReference type="Proteomes" id="UP000315689"/>
    </source>
</evidence>
<evidence type="ECO:0000259" key="4">
    <source>
        <dbReference type="SMART" id="SM00560"/>
    </source>
</evidence>
<dbReference type="EMBL" id="VMGK01000005">
    <property type="protein sequence ID" value="TSC93171.1"/>
    <property type="molecule type" value="Genomic_DNA"/>
</dbReference>
<dbReference type="SUPFAM" id="SSF49899">
    <property type="entry name" value="Concanavalin A-like lectins/glucanases"/>
    <property type="match status" value="2"/>
</dbReference>
<dbReference type="Pfam" id="PF13385">
    <property type="entry name" value="Laminin_G_3"/>
    <property type="match status" value="2"/>
</dbReference>
<dbReference type="Gene3D" id="2.60.120.200">
    <property type="match status" value="2"/>
</dbReference>
<dbReference type="SMART" id="SM00560">
    <property type="entry name" value="LamGL"/>
    <property type="match status" value="2"/>
</dbReference>
<organism evidence="5 6">
    <name type="scientific">Candidatus Berkelbacteria bacterium Licking1014_7</name>
    <dbReference type="NCBI Taxonomy" id="2017147"/>
    <lineage>
        <taxon>Bacteria</taxon>
        <taxon>Candidatus Berkelbacteria</taxon>
    </lineage>
</organism>
<evidence type="ECO:0000256" key="2">
    <source>
        <dbReference type="ARBA" id="ARBA00023157"/>
    </source>
</evidence>
<sequence>MKNFNKKLILFILALFVLSTVGFGVQQIYASFLRVSNLNKGLVGQWDLSKESMKSATVFGDRTPYGNNGTSANTPTLTTDQKGQANKALSFNGTSDYVGTGTKVLSSFTAITVSAWVKFNTTANYDGWVNQWGSGVYNGYAHRISDSAPYKQYFEVSINDENHAIGATTLSTGTWYHLVGTWTSGDNVRVYLNGTLDGTSATVKTGTITPNKNFGIGFLQWSGANPANYHNGSINDVRIYNRALTQTEITQLYNQYAPKLQVNSLSKGLVGQWKLSQASKKGTLYGDSTPYSNDGTPVGTTPTTDRHGQSNMALSFNGTSDWVDLGNFLTNWQPQSIYTLSVWFKTTLSGTNQAVFGNLQSGAHGYIIRMQNESISYTVYGSGVNGVSASANWVNIPDSNWNHLVVIGNNKVFSFYLNGNLVPITSNNLVDASYTVGATQSTRIGDAWVFKFTGSISDVRIYNRALSAAEILQLYNLY</sequence>
<feature type="domain" description="LamG-like jellyroll fold" evidence="4">
    <location>
        <begin position="109"/>
        <end position="247"/>
    </location>
</feature>
<dbReference type="PANTHER" id="PTHR45869">
    <property type="entry name" value="C-REACTIVE PROTEIN-RELATED"/>
    <property type="match status" value="1"/>
</dbReference>
<keyword evidence="1" id="KW-0732">Signal</keyword>
<name>A0A554LJY5_9BACT</name>
<protein>
    <submittedName>
        <fullName evidence="5">LamG domain protein jellyroll fold domain protein</fullName>
    </submittedName>
</protein>
<comment type="caution">
    <text evidence="5">The sequence shown here is derived from an EMBL/GenBank/DDBJ whole genome shotgun (WGS) entry which is preliminary data.</text>
</comment>
<feature type="domain" description="LamG-like jellyroll fold" evidence="4">
    <location>
        <begin position="335"/>
        <end position="469"/>
    </location>
</feature>
<feature type="compositionally biased region" description="Low complexity" evidence="3">
    <location>
        <begin position="294"/>
        <end position="303"/>
    </location>
</feature>
<dbReference type="InterPro" id="IPR051005">
    <property type="entry name" value="Pentraxin_domain"/>
</dbReference>
<reference evidence="5 6" key="1">
    <citation type="submission" date="2017-07" db="EMBL/GenBank/DDBJ databases">
        <title>Mechanisms for carbon and nitrogen cycling indicate functional differentiation within the Candidate Phyla Radiation.</title>
        <authorList>
            <person name="Danczak R.E."/>
            <person name="Johnston M.D."/>
            <person name="Kenah C."/>
            <person name="Slattery M."/>
            <person name="Wrighton K.C."/>
            <person name="Wilkins M.J."/>
        </authorList>
    </citation>
    <scope>NUCLEOTIDE SEQUENCE [LARGE SCALE GENOMIC DNA]</scope>
    <source>
        <strain evidence="5">Licking1014_7</strain>
    </source>
</reference>
<keyword evidence="2" id="KW-1015">Disulfide bond</keyword>
<evidence type="ECO:0000313" key="5">
    <source>
        <dbReference type="EMBL" id="TSC93171.1"/>
    </source>
</evidence>
<dbReference type="InterPro" id="IPR006558">
    <property type="entry name" value="LamG-like"/>
</dbReference>
<evidence type="ECO:0000256" key="3">
    <source>
        <dbReference type="SAM" id="MobiDB-lite"/>
    </source>
</evidence>
<gene>
    <name evidence="5" type="ORF">CEN89_181</name>
</gene>
<dbReference type="AlphaFoldDB" id="A0A554LJY5"/>
<accession>A0A554LJY5</accession>
<evidence type="ECO:0000256" key="1">
    <source>
        <dbReference type="ARBA" id="ARBA00022729"/>
    </source>
</evidence>
<feature type="region of interest" description="Disordered" evidence="3">
    <location>
        <begin position="286"/>
        <end position="310"/>
    </location>
</feature>
<dbReference type="PANTHER" id="PTHR45869:SF8">
    <property type="entry name" value="LAMG-LIKE JELLYROLL FOLD DOMAIN-CONTAINING PROTEIN"/>
    <property type="match status" value="1"/>
</dbReference>
<dbReference type="InterPro" id="IPR013320">
    <property type="entry name" value="ConA-like_dom_sf"/>
</dbReference>